<dbReference type="Proteomes" id="UP001178507">
    <property type="component" value="Unassembled WGS sequence"/>
</dbReference>
<keyword evidence="3 6" id="KW-1133">Transmembrane helix</keyword>
<feature type="transmembrane region" description="Helical" evidence="6">
    <location>
        <begin position="253"/>
        <end position="275"/>
    </location>
</feature>
<dbReference type="PANTHER" id="PTHR22950">
    <property type="entry name" value="AMINO ACID TRANSPORTER"/>
    <property type="match status" value="1"/>
</dbReference>
<keyword evidence="4 6" id="KW-0472">Membrane</keyword>
<accession>A0AA36JL71</accession>
<feature type="transmembrane region" description="Helical" evidence="6">
    <location>
        <begin position="366"/>
        <end position="387"/>
    </location>
</feature>
<comment type="caution">
    <text evidence="8">The sequence shown here is derived from an EMBL/GenBank/DDBJ whole genome shotgun (WGS) entry which is preliminary data.</text>
</comment>
<feature type="region of interest" description="Disordered" evidence="5">
    <location>
        <begin position="1"/>
        <end position="28"/>
    </location>
</feature>
<feature type="transmembrane region" description="Helical" evidence="6">
    <location>
        <begin position="214"/>
        <end position="233"/>
    </location>
</feature>
<evidence type="ECO:0000313" key="9">
    <source>
        <dbReference type="Proteomes" id="UP001178507"/>
    </source>
</evidence>
<dbReference type="GO" id="GO:0016020">
    <property type="term" value="C:membrane"/>
    <property type="evidence" value="ECO:0007669"/>
    <property type="project" value="UniProtKB-SubCell"/>
</dbReference>
<feature type="transmembrane region" description="Helical" evidence="6">
    <location>
        <begin position="65"/>
        <end position="90"/>
    </location>
</feature>
<proteinExistence type="predicted"/>
<evidence type="ECO:0000256" key="6">
    <source>
        <dbReference type="SAM" id="Phobius"/>
    </source>
</evidence>
<evidence type="ECO:0000256" key="1">
    <source>
        <dbReference type="ARBA" id="ARBA00004141"/>
    </source>
</evidence>
<feature type="transmembrane region" description="Helical" evidence="6">
    <location>
        <begin position="111"/>
        <end position="137"/>
    </location>
</feature>
<dbReference type="EMBL" id="CAUJNA010003681">
    <property type="protein sequence ID" value="CAJ1407621.1"/>
    <property type="molecule type" value="Genomic_DNA"/>
</dbReference>
<evidence type="ECO:0000256" key="2">
    <source>
        <dbReference type="ARBA" id="ARBA00022692"/>
    </source>
</evidence>
<dbReference type="PANTHER" id="PTHR22950:SF652">
    <property type="entry name" value="TRANSMEMBRANE AMINO ACID TRANSPORTER FAMILY PROTEIN"/>
    <property type="match status" value="1"/>
</dbReference>
<reference evidence="8" key="1">
    <citation type="submission" date="2023-08" db="EMBL/GenBank/DDBJ databases">
        <authorList>
            <person name="Chen Y."/>
            <person name="Shah S."/>
            <person name="Dougan E. K."/>
            <person name="Thang M."/>
            <person name="Chan C."/>
        </authorList>
    </citation>
    <scope>NUCLEOTIDE SEQUENCE</scope>
</reference>
<gene>
    <name evidence="8" type="ORF">EVOR1521_LOCUS29266</name>
</gene>
<keyword evidence="2 6" id="KW-0812">Transmembrane</keyword>
<sequence length="436" mass="46481">MGKALEAKASSAPEFELEASDADTEATPQVGKRVPPVAAAWMNLTKNLVGAGIFSLPSALLSGSVSFGLLAMLLVCLFSGSSFVLIAWLCKRLRCETYREIWSAAFGRKSCAIIDGFIVVNGCFACVAYTILVADFLHKAMEGMGMSPSRTVLILCNTCCFMLPLSHARDLSALRYTSMMGLAIIGFVILFIVLDCLESWDVASANLEAHVARLNLGIFRTIAICTGAFQAHYNAPRILKQLHGDLPAHGRTVLASFGTAFAVYAVFSLAGLGLFGDALLGNVLRNYDPDSVAIMMAWFGMAFAIIFTYPLVFTAARDSFIESQPALQKALRQSPTLAHVAITSSMVLAISTVACCIEDVSKVTGTLGAVIGSSLCWICPSCVYLKLSRKGRLSAPLMGKTAGRLSRSFALEVYATSLIAVGSVSIVVGVHAVWSH</sequence>
<feature type="domain" description="Amino acid transporter transmembrane" evidence="7">
    <location>
        <begin position="39"/>
        <end position="390"/>
    </location>
</feature>
<comment type="subcellular location">
    <subcellularLocation>
        <location evidence="1">Membrane</location>
        <topology evidence="1">Multi-pass membrane protein</topology>
    </subcellularLocation>
</comment>
<feature type="transmembrane region" description="Helical" evidence="6">
    <location>
        <begin position="337"/>
        <end position="360"/>
    </location>
</feature>
<evidence type="ECO:0000256" key="3">
    <source>
        <dbReference type="ARBA" id="ARBA00022989"/>
    </source>
</evidence>
<evidence type="ECO:0000256" key="4">
    <source>
        <dbReference type="ARBA" id="ARBA00023136"/>
    </source>
</evidence>
<feature type="transmembrane region" description="Helical" evidence="6">
    <location>
        <begin position="408"/>
        <end position="434"/>
    </location>
</feature>
<evidence type="ECO:0000256" key="5">
    <source>
        <dbReference type="SAM" id="MobiDB-lite"/>
    </source>
</evidence>
<name>A0AA36JL71_9DINO</name>
<feature type="compositionally biased region" description="Acidic residues" evidence="5">
    <location>
        <begin position="15"/>
        <end position="24"/>
    </location>
</feature>
<feature type="transmembrane region" description="Helical" evidence="6">
    <location>
        <begin position="173"/>
        <end position="194"/>
    </location>
</feature>
<evidence type="ECO:0000313" key="8">
    <source>
        <dbReference type="EMBL" id="CAJ1407621.1"/>
    </source>
</evidence>
<dbReference type="Pfam" id="PF01490">
    <property type="entry name" value="Aa_trans"/>
    <property type="match status" value="1"/>
</dbReference>
<dbReference type="AlphaFoldDB" id="A0AA36JL71"/>
<feature type="transmembrane region" description="Helical" evidence="6">
    <location>
        <begin position="149"/>
        <end position="166"/>
    </location>
</feature>
<dbReference type="InterPro" id="IPR013057">
    <property type="entry name" value="AA_transpt_TM"/>
</dbReference>
<feature type="transmembrane region" description="Helical" evidence="6">
    <location>
        <begin position="295"/>
        <end position="316"/>
    </location>
</feature>
<protein>
    <recommendedName>
        <fullName evidence="7">Amino acid transporter transmembrane domain-containing protein</fullName>
    </recommendedName>
</protein>
<evidence type="ECO:0000259" key="7">
    <source>
        <dbReference type="Pfam" id="PF01490"/>
    </source>
</evidence>
<keyword evidence="9" id="KW-1185">Reference proteome</keyword>
<organism evidence="8 9">
    <name type="scientific">Effrenium voratum</name>
    <dbReference type="NCBI Taxonomy" id="2562239"/>
    <lineage>
        <taxon>Eukaryota</taxon>
        <taxon>Sar</taxon>
        <taxon>Alveolata</taxon>
        <taxon>Dinophyceae</taxon>
        <taxon>Suessiales</taxon>
        <taxon>Symbiodiniaceae</taxon>
        <taxon>Effrenium</taxon>
    </lineage>
</organism>
<dbReference type="GO" id="GO:0015179">
    <property type="term" value="F:L-amino acid transmembrane transporter activity"/>
    <property type="evidence" value="ECO:0007669"/>
    <property type="project" value="TreeGrafter"/>
</dbReference>